<reference evidence="1" key="1">
    <citation type="journal article" date="2019" name="bioRxiv">
        <title>The Genome of the Zebra Mussel, Dreissena polymorpha: A Resource for Invasive Species Research.</title>
        <authorList>
            <person name="McCartney M.A."/>
            <person name="Auch B."/>
            <person name="Kono T."/>
            <person name="Mallez S."/>
            <person name="Zhang Y."/>
            <person name="Obille A."/>
            <person name="Becker A."/>
            <person name="Abrahante J.E."/>
            <person name="Garbe J."/>
            <person name="Badalamenti J.P."/>
            <person name="Herman A."/>
            <person name="Mangelson H."/>
            <person name="Liachko I."/>
            <person name="Sullivan S."/>
            <person name="Sone E.D."/>
            <person name="Koren S."/>
            <person name="Silverstein K.A.T."/>
            <person name="Beckman K.B."/>
            <person name="Gohl D.M."/>
        </authorList>
    </citation>
    <scope>NUCLEOTIDE SEQUENCE</scope>
    <source>
        <strain evidence="1">Duluth1</strain>
        <tissue evidence="1">Whole animal</tissue>
    </source>
</reference>
<sequence length="59" mass="6822">MPERIPSRVSTYRTYELVRIQCQSDRSGPDVQTETNFQVQWPALACQLRDVNRLSPVKG</sequence>
<dbReference type="EMBL" id="JAIWYP010000003">
    <property type="protein sequence ID" value="KAH3845210.1"/>
    <property type="molecule type" value="Genomic_DNA"/>
</dbReference>
<name>A0A9D4KSG9_DREPO</name>
<keyword evidence="2" id="KW-1185">Reference proteome</keyword>
<proteinExistence type="predicted"/>
<dbReference type="Proteomes" id="UP000828390">
    <property type="component" value="Unassembled WGS sequence"/>
</dbReference>
<protein>
    <submittedName>
        <fullName evidence="1">Uncharacterized protein</fullName>
    </submittedName>
</protein>
<accession>A0A9D4KSG9</accession>
<dbReference type="AlphaFoldDB" id="A0A9D4KSG9"/>
<evidence type="ECO:0000313" key="1">
    <source>
        <dbReference type="EMBL" id="KAH3845210.1"/>
    </source>
</evidence>
<organism evidence="1 2">
    <name type="scientific">Dreissena polymorpha</name>
    <name type="common">Zebra mussel</name>
    <name type="synonym">Mytilus polymorpha</name>
    <dbReference type="NCBI Taxonomy" id="45954"/>
    <lineage>
        <taxon>Eukaryota</taxon>
        <taxon>Metazoa</taxon>
        <taxon>Spiralia</taxon>
        <taxon>Lophotrochozoa</taxon>
        <taxon>Mollusca</taxon>
        <taxon>Bivalvia</taxon>
        <taxon>Autobranchia</taxon>
        <taxon>Heteroconchia</taxon>
        <taxon>Euheterodonta</taxon>
        <taxon>Imparidentia</taxon>
        <taxon>Neoheterodontei</taxon>
        <taxon>Myida</taxon>
        <taxon>Dreissenoidea</taxon>
        <taxon>Dreissenidae</taxon>
        <taxon>Dreissena</taxon>
    </lineage>
</organism>
<evidence type="ECO:0000313" key="2">
    <source>
        <dbReference type="Proteomes" id="UP000828390"/>
    </source>
</evidence>
<reference evidence="1" key="2">
    <citation type="submission" date="2020-11" db="EMBL/GenBank/DDBJ databases">
        <authorList>
            <person name="McCartney M.A."/>
            <person name="Auch B."/>
            <person name="Kono T."/>
            <person name="Mallez S."/>
            <person name="Becker A."/>
            <person name="Gohl D.M."/>
            <person name="Silverstein K.A.T."/>
            <person name="Koren S."/>
            <person name="Bechman K.B."/>
            <person name="Herman A."/>
            <person name="Abrahante J.E."/>
            <person name="Garbe J."/>
        </authorList>
    </citation>
    <scope>NUCLEOTIDE SEQUENCE</scope>
    <source>
        <strain evidence="1">Duluth1</strain>
        <tissue evidence="1">Whole animal</tissue>
    </source>
</reference>
<comment type="caution">
    <text evidence="1">The sequence shown here is derived from an EMBL/GenBank/DDBJ whole genome shotgun (WGS) entry which is preliminary data.</text>
</comment>
<gene>
    <name evidence="1" type="ORF">DPMN_087485</name>
</gene>